<proteinExistence type="predicted"/>
<gene>
    <name evidence="2" type="ORF">H9655_20645</name>
</gene>
<name>A0ABR8QV85_9BACI</name>
<comment type="caution">
    <text evidence="2">The sequence shown here is derived from an EMBL/GenBank/DDBJ whole genome shotgun (WGS) entry which is preliminary data.</text>
</comment>
<dbReference type="EMBL" id="JACSQT010000017">
    <property type="protein sequence ID" value="MBD7939454.1"/>
    <property type="molecule type" value="Genomic_DNA"/>
</dbReference>
<reference evidence="2 3" key="1">
    <citation type="submission" date="2020-08" db="EMBL/GenBank/DDBJ databases">
        <title>A Genomic Blueprint of the Chicken Gut Microbiome.</title>
        <authorList>
            <person name="Gilroy R."/>
            <person name="Ravi A."/>
            <person name="Getino M."/>
            <person name="Pursley I."/>
            <person name="Horton D.L."/>
            <person name="Alikhan N.-F."/>
            <person name="Baker D."/>
            <person name="Gharbi K."/>
            <person name="Hall N."/>
            <person name="Watson M."/>
            <person name="Adriaenssens E.M."/>
            <person name="Foster-Nyarko E."/>
            <person name="Jarju S."/>
            <person name="Secka A."/>
            <person name="Antonio M."/>
            <person name="Oren A."/>
            <person name="Chaudhuri R."/>
            <person name="La Ragione R.M."/>
            <person name="Hildebrand F."/>
            <person name="Pallen M.J."/>
        </authorList>
    </citation>
    <scope>NUCLEOTIDE SEQUENCE [LARGE SCALE GENOMIC DNA]</scope>
    <source>
        <strain evidence="2 3">Sa5YUA1</strain>
    </source>
</reference>
<dbReference type="RefSeq" id="WP_191817120.1">
    <property type="nucleotide sequence ID" value="NZ_JACSQT010000017.1"/>
</dbReference>
<dbReference type="InterPro" id="IPR002711">
    <property type="entry name" value="HNH"/>
</dbReference>
<evidence type="ECO:0000313" key="3">
    <source>
        <dbReference type="Proteomes" id="UP000657931"/>
    </source>
</evidence>
<dbReference type="InterPro" id="IPR003615">
    <property type="entry name" value="HNH_nuc"/>
</dbReference>
<dbReference type="Proteomes" id="UP000657931">
    <property type="component" value="Unassembled WGS sequence"/>
</dbReference>
<dbReference type="GO" id="GO:0004519">
    <property type="term" value="F:endonuclease activity"/>
    <property type="evidence" value="ECO:0007669"/>
    <property type="project" value="UniProtKB-KW"/>
</dbReference>
<dbReference type="Gene3D" id="1.10.30.50">
    <property type="match status" value="1"/>
</dbReference>
<dbReference type="Pfam" id="PF01844">
    <property type="entry name" value="HNH"/>
    <property type="match status" value="1"/>
</dbReference>
<keyword evidence="2" id="KW-0255">Endonuclease</keyword>
<keyword evidence="2" id="KW-0540">Nuclease</keyword>
<organism evidence="2 3">
    <name type="scientific">Cytobacillus stercorigallinarum</name>
    <dbReference type="NCBI Taxonomy" id="2762240"/>
    <lineage>
        <taxon>Bacteria</taxon>
        <taxon>Bacillati</taxon>
        <taxon>Bacillota</taxon>
        <taxon>Bacilli</taxon>
        <taxon>Bacillales</taxon>
        <taxon>Bacillaceae</taxon>
        <taxon>Cytobacillus</taxon>
    </lineage>
</organism>
<sequence length="103" mass="11880">MAQDYAKSFYTSKEWVKCRTGFMQSKHYICERCGNTAVICHHKTYISPKNINNPQITLNWSNLEALCQDCHNKEHNTTSPTIEGTTFDENGNLIKVTPHQINF</sequence>
<keyword evidence="2" id="KW-0378">Hydrolase</keyword>
<dbReference type="CDD" id="cd00085">
    <property type="entry name" value="HNHc"/>
    <property type="match status" value="1"/>
</dbReference>
<feature type="domain" description="HNH" evidence="1">
    <location>
        <begin position="30"/>
        <end position="76"/>
    </location>
</feature>
<protein>
    <submittedName>
        <fullName evidence="2">HNH endonuclease</fullName>
    </submittedName>
</protein>
<evidence type="ECO:0000313" key="2">
    <source>
        <dbReference type="EMBL" id="MBD7939454.1"/>
    </source>
</evidence>
<accession>A0ABR8QV85</accession>
<keyword evidence="3" id="KW-1185">Reference proteome</keyword>
<evidence type="ECO:0000259" key="1">
    <source>
        <dbReference type="Pfam" id="PF01844"/>
    </source>
</evidence>